<dbReference type="GO" id="GO:0004857">
    <property type="term" value="F:enzyme inhibitor activity"/>
    <property type="evidence" value="ECO:0007669"/>
    <property type="project" value="InterPro"/>
</dbReference>
<dbReference type="Proteomes" id="UP001187192">
    <property type="component" value="Unassembled WGS sequence"/>
</dbReference>
<evidence type="ECO:0000256" key="4">
    <source>
        <dbReference type="ARBA" id="ARBA00007786"/>
    </source>
</evidence>
<evidence type="ECO:0000256" key="9">
    <source>
        <dbReference type="ARBA" id="ARBA00023157"/>
    </source>
</evidence>
<comment type="subcellular location">
    <subcellularLocation>
        <location evidence="1 14">Secreted</location>
        <location evidence="1 14">Cell wall</location>
    </subcellularLocation>
</comment>
<comment type="similarity">
    <text evidence="3">In the N-terminal section; belongs to the PMEI family.</text>
</comment>
<name>A0AA88DPU4_FICCA</name>
<comment type="catalytic activity">
    <reaction evidence="11 14">
        <text>[(1-&gt;4)-alpha-D-galacturonosyl methyl ester](n) + n H2O = [(1-&gt;4)-alpha-D-galacturonosyl](n) + n methanol + n H(+)</text>
        <dbReference type="Rhea" id="RHEA:22380"/>
        <dbReference type="Rhea" id="RHEA-COMP:14570"/>
        <dbReference type="Rhea" id="RHEA-COMP:14573"/>
        <dbReference type="ChEBI" id="CHEBI:15377"/>
        <dbReference type="ChEBI" id="CHEBI:15378"/>
        <dbReference type="ChEBI" id="CHEBI:17790"/>
        <dbReference type="ChEBI" id="CHEBI:140522"/>
        <dbReference type="ChEBI" id="CHEBI:140523"/>
        <dbReference type="EC" id="3.1.1.11"/>
    </reaction>
</comment>
<dbReference type="FunFam" id="2.160.20.10:FF:000001">
    <property type="entry name" value="Pectinesterase"/>
    <property type="match status" value="1"/>
</dbReference>
<feature type="transmembrane region" description="Helical" evidence="15">
    <location>
        <begin position="28"/>
        <end position="47"/>
    </location>
</feature>
<evidence type="ECO:0000256" key="2">
    <source>
        <dbReference type="ARBA" id="ARBA00005184"/>
    </source>
</evidence>
<dbReference type="InterPro" id="IPR018040">
    <property type="entry name" value="Pectinesterase_Tyr_AS"/>
</dbReference>
<dbReference type="InterPro" id="IPR006501">
    <property type="entry name" value="Pectinesterase_inhib_dom"/>
</dbReference>
<feature type="active site" evidence="13">
    <location>
        <position position="406"/>
    </location>
</feature>
<evidence type="ECO:0000256" key="3">
    <source>
        <dbReference type="ARBA" id="ARBA00006027"/>
    </source>
</evidence>
<gene>
    <name evidence="17" type="ORF">TIFTF001_028355</name>
</gene>
<comment type="similarity">
    <text evidence="4">In the C-terminal section; belongs to the pectinesterase family.</text>
</comment>
<reference evidence="17" key="1">
    <citation type="submission" date="2023-07" db="EMBL/GenBank/DDBJ databases">
        <title>draft genome sequence of fig (Ficus carica).</title>
        <authorList>
            <person name="Takahashi T."/>
            <person name="Nishimura K."/>
        </authorList>
    </citation>
    <scope>NUCLEOTIDE SEQUENCE</scope>
</reference>
<evidence type="ECO:0000256" key="10">
    <source>
        <dbReference type="ARBA" id="ARBA00023180"/>
    </source>
</evidence>
<dbReference type="InterPro" id="IPR000070">
    <property type="entry name" value="Pectinesterase_cat"/>
</dbReference>
<keyword evidence="7 14" id="KW-0378">Hydrolase</keyword>
<evidence type="ECO:0000256" key="6">
    <source>
        <dbReference type="ARBA" id="ARBA00022512"/>
    </source>
</evidence>
<dbReference type="Gene3D" id="2.160.20.10">
    <property type="entry name" value="Single-stranded right-handed beta-helix, Pectin lyase-like"/>
    <property type="match status" value="1"/>
</dbReference>
<keyword evidence="15" id="KW-1133">Transmembrane helix</keyword>
<evidence type="ECO:0000256" key="5">
    <source>
        <dbReference type="ARBA" id="ARBA00013229"/>
    </source>
</evidence>
<dbReference type="SMART" id="SM00856">
    <property type="entry name" value="PMEI"/>
    <property type="match status" value="1"/>
</dbReference>
<comment type="caution">
    <text evidence="17">The sequence shown here is derived from an EMBL/GenBank/DDBJ whole genome shotgun (WGS) entry which is preliminary data.</text>
</comment>
<evidence type="ECO:0000313" key="18">
    <source>
        <dbReference type="Proteomes" id="UP001187192"/>
    </source>
</evidence>
<dbReference type="SUPFAM" id="SSF51126">
    <property type="entry name" value="Pectin lyase-like"/>
    <property type="match status" value="1"/>
</dbReference>
<keyword evidence="18" id="KW-1185">Reference proteome</keyword>
<dbReference type="InterPro" id="IPR011050">
    <property type="entry name" value="Pectin_lyase_fold/virulence"/>
</dbReference>
<dbReference type="InterPro" id="IPR012334">
    <property type="entry name" value="Pectin_lyas_fold"/>
</dbReference>
<feature type="domain" description="Pectinesterase inhibitor" evidence="16">
    <location>
        <begin position="62"/>
        <end position="209"/>
    </location>
</feature>
<evidence type="ECO:0000256" key="14">
    <source>
        <dbReference type="RuleBase" id="RU000589"/>
    </source>
</evidence>
<dbReference type="EMBL" id="BTGU01000085">
    <property type="protein sequence ID" value="GMN59263.1"/>
    <property type="molecule type" value="Genomic_DNA"/>
</dbReference>
<dbReference type="PANTHER" id="PTHR31707">
    <property type="entry name" value="PECTINESTERASE"/>
    <property type="match status" value="1"/>
</dbReference>
<keyword evidence="14" id="KW-0964">Secreted</keyword>
<organism evidence="17 18">
    <name type="scientific">Ficus carica</name>
    <name type="common">Common fig</name>
    <dbReference type="NCBI Taxonomy" id="3494"/>
    <lineage>
        <taxon>Eukaryota</taxon>
        <taxon>Viridiplantae</taxon>
        <taxon>Streptophyta</taxon>
        <taxon>Embryophyta</taxon>
        <taxon>Tracheophyta</taxon>
        <taxon>Spermatophyta</taxon>
        <taxon>Magnoliopsida</taxon>
        <taxon>eudicotyledons</taxon>
        <taxon>Gunneridae</taxon>
        <taxon>Pentapetalae</taxon>
        <taxon>rosids</taxon>
        <taxon>fabids</taxon>
        <taxon>Rosales</taxon>
        <taxon>Moraceae</taxon>
        <taxon>Ficeae</taxon>
        <taxon>Ficus</taxon>
    </lineage>
</organism>
<evidence type="ECO:0000256" key="7">
    <source>
        <dbReference type="ARBA" id="ARBA00022801"/>
    </source>
</evidence>
<evidence type="ECO:0000256" key="11">
    <source>
        <dbReference type="ARBA" id="ARBA00047928"/>
    </source>
</evidence>
<dbReference type="GO" id="GO:0045490">
    <property type="term" value="P:pectin catabolic process"/>
    <property type="evidence" value="ECO:0007669"/>
    <property type="project" value="UniProtKB-UniRule"/>
</dbReference>
<keyword evidence="14" id="KW-0961">Cell wall biogenesis/degradation</keyword>
<dbReference type="InterPro" id="IPR033131">
    <property type="entry name" value="Pectinesterase_Asp_AS"/>
</dbReference>
<dbReference type="Gramene" id="FCD_00028645-RA">
    <property type="protein sequence ID" value="FCD_00028645-RA:cds"/>
    <property type="gene ID" value="FCD_00028645"/>
</dbReference>
<dbReference type="Pfam" id="PF04043">
    <property type="entry name" value="PMEI"/>
    <property type="match status" value="1"/>
</dbReference>
<keyword evidence="9" id="KW-1015">Disulfide bond</keyword>
<comment type="function">
    <text evidence="12 14">Acts in the modification of cell walls via demethylesterification of cell wall pectin.</text>
</comment>
<sequence>MTTFKSYGRVDDAGQARLEARRKTRKRVAIISISSLILVAIVVAAVVGTTASNRSSGDSGQPLSTSVKAVCDVTIYPDSCYASLRPAINSSHVTPEDLFRLSIQVAINELQKTAGYFSKLSATKDKIPAAALKNCQDLLDLALDDLAKSLSSSSASLNNGIDDLRTWLSSAETAFDTCIDGFDGNKELQNTIVSHLKSCTELTSNSLAIVTWIKKVTGALNLRRLLSNGEDSVPEWLSTGDRRVLRDDSDKLRKNADIVVAKDGSGKYKKIADALKAVKDKNKKRTVIYVKKGVYNENLRVEKKKRNVLMIGDGMNSTIVSGSLNVVDGTPTFSTATFAVFGQGFIGRDMGFRNTAGAIKHQAVALMASADMVVFYRCRIDAFQDSLYAHSNRQFYRECVITGTVDFIFGNAAVVLQNCNILPRVPMKGQMNTITAQGKTDPNQNTGIAIQNCTILPNGDLSSVQTYLGRPWKNYSTTAYLQSYMGSLIHPSGWLPWTGDNAPKTIFYSEFQNSGPGSNTAYRVKWKGLRKINHKDASKFSVTSFLQGKNWIPDGVPYKPSI</sequence>
<dbReference type="Gene3D" id="1.20.140.40">
    <property type="entry name" value="Invertase/pectin methylesterase inhibitor family protein"/>
    <property type="match status" value="1"/>
</dbReference>
<dbReference type="Pfam" id="PF01095">
    <property type="entry name" value="Pectinesterase"/>
    <property type="match status" value="1"/>
</dbReference>
<dbReference type="CDD" id="cd15798">
    <property type="entry name" value="PMEI-like_3"/>
    <property type="match status" value="1"/>
</dbReference>
<comment type="pathway">
    <text evidence="2 14">Glycan metabolism; pectin degradation; 2-dehydro-3-deoxy-D-gluconate from pectin: step 1/5.</text>
</comment>
<keyword evidence="8 14" id="KW-0063">Aspartyl esterase</keyword>
<dbReference type="FunFam" id="1.20.140.40:FF:000001">
    <property type="entry name" value="Pectinesterase"/>
    <property type="match status" value="1"/>
</dbReference>
<dbReference type="GO" id="GO:0042545">
    <property type="term" value="P:cell wall modification"/>
    <property type="evidence" value="ECO:0007669"/>
    <property type="project" value="UniProtKB-UniRule"/>
</dbReference>
<dbReference type="SUPFAM" id="SSF101148">
    <property type="entry name" value="Plant invertase/pectin methylesterase inhibitor"/>
    <property type="match status" value="1"/>
</dbReference>
<evidence type="ECO:0000256" key="12">
    <source>
        <dbReference type="ARBA" id="ARBA00057335"/>
    </source>
</evidence>
<keyword evidence="15" id="KW-0472">Membrane</keyword>
<protein>
    <recommendedName>
        <fullName evidence="5 14">Pectinesterase</fullName>
        <ecNumber evidence="5 14">3.1.1.11</ecNumber>
    </recommendedName>
</protein>
<keyword evidence="10" id="KW-0325">Glycoprotein</keyword>
<dbReference type="PROSITE" id="PS00800">
    <property type="entry name" value="PECTINESTERASE_1"/>
    <property type="match status" value="1"/>
</dbReference>
<dbReference type="GO" id="GO:0030599">
    <property type="term" value="F:pectinesterase activity"/>
    <property type="evidence" value="ECO:0007669"/>
    <property type="project" value="UniProtKB-UniRule"/>
</dbReference>
<evidence type="ECO:0000256" key="1">
    <source>
        <dbReference type="ARBA" id="ARBA00004191"/>
    </source>
</evidence>
<dbReference type="EC" id="3.1.1.11" evidence="5 14"/>
<dbReference type="NCBIfam" id="TIGR01614">
    <property type="entry name" value="PME_inhib"/>
    <property type="match status" value="1"/>
</dbReference>
<dbReference type="InterPro" id="IPR035513">
    <property type="entry name" value="Invertase/methylesterase_inhib"/>
</dbReference>
<evidence type="ECO:0000256" key="13">
    <source>
        <dbReference type="PROSITE-ProRule" id="PRU10040"/>
    </source>
</evidence>
<dbReference type="AlphaFoldDB" id="A0AA88DPU4"/>
<keyword evidence="15" id="KW-0812">Transmembrane</keyword>
<evidence type="ECO:0000256" key="8">
    <source>
        <dbReference type="ARBA" id="ARBA00023085"/>
    </source>
</evidence>
<proteinExistence type="inferred from homology"/>
<evidence type="ECO:0000259" key="16">
    <source>
        <dbReference type="SMART" id="SM00856"/>
    </source>
</evidence>
<keyword evidence="6 14" id="KW-0134">Cell wall</keyword>
<dbReference type="PROSITE" id="PS00503">
    <property type="entry name" value="PECTINESTERASE_2"/>
    <property type="match status" value="1"/>
</dbReference>
<accession>A0AA88DPU4</accession>
<evidence type="ECO:0000313" key="17">
    <source>
        <dbReference type="EMBL" id="GMN59263.1"/>
    </source>
</evidence>
<evidence type="ECO:0000256" key="15">
    <source>
        <dbReference type="SAM" id="Phobius"/>
    </source>
</evidence>